<evidence type="ECO:0000313" key="2">
    <source>
        <dbReference type="EMBL" id="TDF98841.1"/>
    </source>
</evidence>
<dbReference type="OrthoDB" id="9795467at2"/>
<organism evidence="2 3">
    <name type="scientific">Paenibacillus piri</name>
    <dbReference type="NCBI Taxonomy" id="2547395"/>
    <lineage>
        <taxon>Bacteria</taxon>
        <taxon>Bacillati</taxon>
        <taxon>Bacillota</taxon>
        <taxon>Bacilli</taxon>
        <taxon>Bacillales</taxon>
        <taxon>Paenibacillaceae</taxon>
        <taxon>Paenibacillus</taxon>
    </lineage>
</organism>
<proteinExistence type="predicted"/>
<evidence type="ECO:0000313" key="3">
    <source>
        <dbReference type="Proteomes" id="UP000295636"/>
    </source>
</evidence>
<dbReference type="AlphaFoldDB" id="A0A4R5KSQ7"/>
<protein>
    <submittedName>
        <fullName evidence="2">Sugar ABC transporter substrate-binding protein</fullName>
    </submittedName>
</protein>
<gene>
    <name evidence="2" type="ORF">E1757_10005</name>
</gene>
<dbReference type="PANTHER" id="PTHR43649">
    <property type="entry name" value="ARABINOSE-BINDING PROTEIN-RELATED"/>
    <property type="match status" value="1"/>
</dbReference>
<dbReference type="InterPro" id="IPR006059">
    <property type="entry name" value="SBP"/>
</dbReference>
<feature type="chain" id="PRO_5039588547" evidence="1">
    <location>
        <begin position="26"/>
        <end position="505"/>
    </location>
</feature>
<evidence type="ECO:0000256" key="1">
    <source>
        <dbReference type="SAM" id="SignalP"/>
    </source>
</evidence>
<reference evidence="2 3" key="1">
    <citation type="submission" date="2019-03" db="EMBL/GenBank/DDBJ databases">
        <title>This is whole genome sequence of Paenibacillus sp MS74 strain.</title>
        <authorList>
            <person name="Trinh H.N."/>
        </authorList>
    </citation>
    <scope>NUCLEOTIDE SEQUENCE [LARGE SCALE GENOMIC DNA]</scope>
    <source>
        <strain evidence="2 3">MS74</strain>
    </source>
</reference>
<sequence length="505" mass="56437">MKRRQNKYKRIAGLAALITTLVVSGCSNVESGPSGVSGNEKNNAGSKKAVKLVLPTGGTPDEEPYYQNQAKKFNELNPDIDLQVQFIPSAQYGNTTSLMFASDDWPDIIRMNGSIATKMTISYEKGWIRPLDEFVTNEFKKRFPDNFFSPGGRLYIDGKLYGIPFNDNRETTFRPLYVNLDILKQFGYSAPPKTWTELREMGAKITKQGGGKIYGFSTTSSPYLDAINLFETNNGRYLDAHLTEGSFYYDTKTGKSAAANPQLVEAVKFMQSINADKTFMPGFESVDLAKLYQQFAAGNVAMFIGQNWVAPEIRKLNPQINMMLASMPVPDSGRKGYKAIYGVSEPFYGITSKSKHPEAAWKAIEFFSTPDFHEGWYNIVQLPTVFFDRYKFAQPDEKRDQVAKQILEGAKADLRVAPYPTQINPNAEKFLAAIQANAPKPSLNELINLAVIGNKDFEALAKEYDQKMEKIVDEQIAAMAAAGMKISRDVLIAPSDWDPAKDYIK</sequence>
<dbReference type="Proteomes" id="UP000295636">
    <property type="component" value="Unassembled WGS sequence"/>
</dbReference>
<dbReference type="SUPFAM" id="SSF53850">
    <property type="entry name" value="Periplasmic binding protein-like II"/>
    <property type="match status" value="1"/>
</dbReference>
<keyword evidence="1" id="KW-0732">Signal</keyword>
<dbReference type="RefSeq" id="WP_133227294.1">
    <property type="nucleotide sequence ID" value="NZ_SMRT01000003.1"/>
</dbReference>
<dbReference type="Pfam" id="PF01547">
    <property type="entry name" value="SBP_bac_1"/>
    <property type="match status" value="1"/>
</dbReference>
<dbReference type="PROSITE" id="PS51257">
    <property type="entry name" value="PROKAR_LIPOPROTEIN"/>
    <property type="match status" value="1"/>
</dbReference>
<dbReference type="EMBL" id="SMRT01000003">
    <property type="protein sequence ID" value="TDF98841.1"/>
    <property type="molecule type" value="Genomic_DNA"/>
</dbReference>
<dbReference type="Gene3D" id="3.40.190.10">
    <property type="entry name" value="Periplasmic binding protein-like II"/>
    <property type="match status" value="1"/>
</dbReference>
<name>A0A4R5KSQ7_9BACL</name>
<dbReference type="CDD" id="cd13585">
    <property type="entry name" value="PBP2_TMBP_like"/>
    <property type="match status" value="1"/>
</dbReference>
<keyword evidence="3" id="KW-1185">Reference proteome</keyword>
<feature type="signal peptide" evidence="1">
    <location>
        <begin position="1"/>
        <end position="25"/>
    </location>
</feature>
<dbReference type="PANTHER" id="PTHR43649:SF12">
    <property type="entry name" value="DIACETYLCHITOBIOSE BINDING PROTEIN DASA"/>
    <property type="match status" value="1"/>
</dbReference>
<dbReference type="InterPro" id="IPR050490">
    <property type="entry name" value="Bact_solute-bd_prot1"/>
</dbReference>
<comment type="caution">
    <text evidence="2">The sequence shown here is derived from an EMBL/GenBank/DDBJ whole genome shotgun (WGS) entry which is preliminary data.</text>
</comment>
<accession>A0A4R5KSQ7</accession>